<reference evidence="1 2" key="1">
    <citation type="submission" date="2016-10" db="EMBL/GenBank/DDBJ databases">
        <authorList>
            <person name="de Groot N.N."/>
        </authorList>
    </citation>
    <scope>NUCLEOTIDE SEQUENCE [LARGE SCALE GENOMIC DNA]</scope>
    <source>
        <strain evidence="1 2">CGMCC 1.6114</strain>
    </source>
</reference>
<evidence type="ECO:0000313" key="2">
    <source>
        <dbReference type="Proteomes" id="UP000183209"/>
    </source>
</evidence>
<protein>
    <submittedName>
        <fullName evidence="1">Uncharacterized protein</fullName>
    </submittedName>
</protein>
<organism evidence="1 2">
    <name type="scientific">Zhouia amylolytica</name>
    <dbReference type="NCBI Taxonomy" id="376730"/>
    <lineage>
        <taxon>Bacteria</taxon>
        <taxon>Pseudomonadati</taxon>
        <taxon>Bacteroidota</taxon>
        <taxon>Flavobacteriia</taxon>
        <taxon>Flavobacteriales</taxon>
        <taxon>Flavobacteriaceae</taxon>
        <taxon>Zhouia</taxon>
    </lineage>
</organism>
<accession>A0A1I6VLR6</accession>
<dbReference type="AlphaFoldDB" id="A0A1I6VLR6"/>
<evidence type="ECO:0000313" key="1">
    <source>
        <dbReference type="EMBL" id="SFT14658.1"/>
    </source>
</evidence>
<dbReference type="EMBL" id="FPAG01000010">
    <property type="protein sequence ID" value="SFT14658.1"/>
    <property type="molecule type" value="Genomic_DNA"/>
</dbReference>
<proteinExistence type="predicted"/>
<sequence>MGMHFYFYFNKIDDLMALLIKSYSWQSKKFDTPLYPIQNISFLSVKGSRSSSSGNSTLFNTISHFYILFNIYHKKLNNVENFIIFN</sequence>
<dbReference type="Proteomes" id="UP000183209">
    <property type="component" value="Unassembled WGS sequence"/>
</dbReference>
<name>A0A1I6VLR6_9FLAO</name>
<gene>
    <name evidence="1" type="ORF">SAMN04487906_3226</name>
</gene>